<dbReference type="PANTHER" id="PTHR43420">
    <property type="entry name" value="ACETYLTRANSFERASE"/>
    <property type="match status" value="1"/>
</dbReference>
<keyword evidence="2" id="KW-0963">Cytoplasm</keyword>
<dbReference type="NCBIfam" id="TIGR01575">
    <property type="entry name" value="rimI"/>
    <property type="match status" value="1"/>
</dbReference>
<keyword evidence="4" id="KW-0012">Acyltransferase</keyword>
<evidence type="ECO:0000256" key="1">
    <source>
        <dbReference type="ARBA" id="ARBA00005395"/>
    </source>
</evidence>
<comment type="similarity">
    <text evidence="1">Belongs to the acetyltransferase family. RimI subfamily.</text>
</comment>
<dbReference type="InterPro" id="IPR006464">
    <property type="entry name" value="AcTrfase_RimI/Ard1"/>
</dbReference>
<dbReference type="Proteomes" id="UP000659344">
    <property type="component" value="Unassembled WGS sequence"/>
</dbReference>
<comment type="caution">
    <text evidence="6">The sequence shown here is derived from an EMBL/GenBank/DDBJ whole genome shotgun (WGS) entry which is preliminary data.</text>
</comment>
<gene>
    <name evidence="6" type="ORF">GCM10008013_05380</name>
</gene>
<dbReference type="InterPro" id="IPR050680">
    <property type="entry name" value="YpeA/RimI_acetyltransf"/>
</dbReference>
<dbReference type="RefSeq" id="WP_268238717.1">
    <property type="nucleotide sequence ID" value="NZ_BMFT01000001.1"/>
</dbReference>
<dbReference type="SUPFAM" id="SSF55729">
    <property type="entry name" value="Acyl-CoA N-acyltransferases (Nat)"/>
    <property type="match status" value="1"/>
</dbReference>
<feature type="domain" description="N-acetyltransferase" evidence="5">
    <location>
        <begin position="14"/>
        <end position="159"/>
    </location>
</feature>
<evidence type="ECO:0000313" key="7">
    <source>
        <dbReference type="Proteomes" id="UP000659344"/>
    </source>
</evidence>
<keyword evidence="3" id="KW-0808">Transferase</keyword>
<reference evidence="7" key="1">
    <citation type="journal article" date="2019" name="Int. J. Syst. Evol. Microbiol.">
        <title>The Global Catalogue of Microorganisms (GCM) 10K type strain sequencing project: providing services to taxonomists for standard genome sequencing and annotation.</title>
        <authorList>
            <consortium name="The Broad Institute Genomics Platform"/>
            <consortium name="The Broad Institute Genome Sequencing Center for Infectious Disease"/>
            <person name="Wu L."/>
            <person name="Ma J."/>
        </authorList>
    </citation>
    <scope>NUCLEOTIDE SEQUENCE [LARGE SCALE GENOMIC DNA]</scope>
    <source>
        <strain evidence="7">CGMCC 1.12769</strain>
    </source>
</reference>
<evidence type="ECO:0000259" key="5">
    <source>
        <dbReference type="PROSITE" id="PS51186"/>
    </source>
</evidence>
<dbReference type="PANTHER" id="PTHR43420:SF44">
    <property type="entry name" value="ACETYLTRANSFERASE YPEA"/>
    <property type="match status" value="1"/>
</dbReference>
<proteinExistence type="inferred from homology"/>
<dbReference type="PROSITE" id="PS51186">
    <property type="entry name" value="GNAT"/>
    <property type="match status" value="1"/>
</dbReference>
<dbReference type="CDD" id="cd04301">
    <property type="entry name" value="NAT_SF"/>
    <property type="match status" value="1"/>
</dbReference>
<evidence type="ECO:0000256" key="4">
    <source>
        <dbReference type="ARBA" id="ARBA00023315"/>
    </source>
</evidence>
<accession>A0ABQ1Y563</accession>
<dbReference type="Pfam" id="PF00583">
    <property type="entry name" value="Acetyltransf_1"/>
    <property type="match status" value="1"/>
</dbReference>
<protein>
    <submittedName>
        <fullName evidence="6">Ribosomal-protein-alanine acetyltransferase</fullName>
    </submittedName>
</protein>
<keyword evidence="7" id="KW-1185">Reference proteome</keyword>
<dbReference type="EMBL" id="BMFT01000001">
    <property type="protein sequence ID" value="GGH12765.1"/>
    <property type="molecule type" value="Genomic_DNA"/>
</dbReference>
<dbReference type="InterPro" id="IPR016181">
    <property type="entry name" value="Acyl_CoA_acyltransferase"/>
</dbReference>
<evidence type="ECO:0000256" key="2">
    <source>
        <dbReference type="ARBA" id="ARBA00022490"/>
    </source>
</evidence>
<evidence type="ECO:0000313" key="6">
    <source>
        <dbReference type="EMBL" id="GGH12765.1"/>
    </source>
</evidence>
<dbReference type="Gene3D" id="3.40.630.30">
    <property type="match status" value="1"/>
</dbReference>
<name>A0ABQ1Y563_9BACL</name>
<organism evidence="6 7">
    <name type="scientific">Paenibacillus segetis</name>
    <dbReference type="NCBI Taxonomy" id="1325360"/>
    <lineage>
        <taxon>Bacteria</taxon>
        <taxon>Bacillati</taxon>
        <taxon>Bacillota</taxon>
        <taxon>Bacilli</taxon>
        <taxon>Bacillales</taxon>
        <taxon>Paenibacillaceae</taxon>
        <taxon>Paenibacillus</taxon>
    </lineage>
</organism>
<evidence type="ECO:0000256" key="3">
    <source>
        <dbReference type="ARBA" id="ARBA00022679"/>
    </source>
</evidence>
<sequence length="174" mass="20127">MAALRTREVDPGKIILRTMTMDDIPDIMVIEHESFSLPWSEEAFRNELTLNHFARYLVMEYDGGLIGYAGMWNIVDESHITNIAIRMDYRGIHLGERLFKALMDWAIELGMQRMTLEVRVSNIAAQSLYSKFGFYPAGTRKGYYSDNHEDAMIMWCELPNQENETGEEEGSEED</sequence>
<dbReference type="InterPro" id="IPR000182">
    <property type="entry name" value="GNAT_dom"/>
</dbReference>